<name>A0A8T2IGM0_9PIPI</name>
<reference evidence="1" key="1">
    <citation type="thesis" date="2020" institute="ProQuest LLC" country="789 East Eisenhower Parkway, Ann Arbor, MI, USA">
        <title>Comparative Genomics and Chromosome Evolution.</title>
        <authorList>
            <person name="Mudd A.B."/>
        </authorList>
    </citation>
    <scope>NUCLEOTIDE SEQUENCE</scope>
    <source>
        <strain evidence="1">Female2</strain>
        <tissue evidence="1">Blood</tissue>
    </source>
</reference>
<proteinExistence type="predicted"/>
<organism evidence="1 2">
    <name type="scientific">Hymenochirus boettgeri</name>
    <name type="common">Congo dwarf clawed frog</name>
    <dbReference type="NCBI Taxonomy" id="247094"/>
    <lineage>
        <taxon>Eukaryota</taxon>
        <taxon>Metazoa</taxon>
        <taxon>Chordata</taxon>
        <taxon>Craniata</taxon>
        <taxon>Vertebrata</taxon>
        <taxon>Euteleostomi</taxon>
        <taxon>Amphibia</taxon>
        <taxon>Batrachia</taxon>
        <taxon>Anura</taxon>
        <taxon>Pipoidea</taxon>
        <taxon>Pipidae</taxon>
        <taxon>Pipinae</taxon>
        <taxon>Hymenochirus</taxon>
    </lineage>
</organism>
<evidence type="ECO:0000313" key="2">
    <source>
        <dbReference type="Proteomes" id="UP000812440"/>
    </source>
</evidence>
<gene>
    <name evidence="1" type="ORF">GDO86_018847</name>
</gene>
<comment type="caution">
    <text evidence="1">The sequence shown here is derived from an EMBL/GenBank/DDBJ whole genome shotgun (WGS) entry which is preliminary data.</text>
</comment>
<accession>A0A8T2IGM0</accession>
<sequence length="357" mass="38614">MLPVSPVTLPSPSLYLTSPVCTRVPVTSRPHIPCSVTVSWSPSPYLNPVMLPRCPRSTLPVPHIPLMLPVSPVTLPAPPYPLYCLPPGVPGHPPSHLIFPCNVTRCPCRPRSPSPYLIPLYFTGVPGPLPPTLISPVNVTGVPGRTSPVPHIPCNVTGSPASPPRTSYPPVMLPLSPRSPSPYLNPLYVTVVSRSPPPYLISRNVPVSPVPPPVPHIPCNVPRWLPCNPPRTSYSPVRLPVSPVTPPYSYPLCPPAPLHRIYSHCGKLPVCPPVTSPPYPHPVMLPGCPQFPPPYLIIPLCPRSPPCRTSYLPLMLPVSPVTLPVTYPLCPRHPPVPHIPCNVTCLPCHPPRTPHPL</sequence>
<dbReference type="Proteomes" id="UP000812440">
    <property type="component" value="Unassembled WGS sequence"/>
</dbReference>
<dbReference type="AlphaFoldDB" id="A0A8T2IGM0"/>
<protein>
    <submittedName>
        <fullName evidence="1">Uncharacterized protein</fullName>
    </submittedName>
</protein>
<keyword evidence="2" id="KW-1185">Reference proteome</keyword>
<evidence type="ECO:0000313" key="1">
    <source>
        <dbReference type="EMBL" id="KAG8432105.1"/>
    </source>
</evidence>
<dbReference type="EMBL" id="JAACNH010000011">
    <property type="protein sequence ID" value="KAG8432105.1"/>
    <property type="molecule type" value="Genomic_DNA"/>
</dbReference>